<feature type="region of interest" description="Disordered" evidence="1">
    <location>
        <begin position="17"/>
        <end position="53"/>
    </location>
</feature>
<protein>
    <submittedName>
        <fullName evidence="3">Reticulocalbin-2-like isoform X1</fullName>
    </submittedName>
</protein>
<accession>A0A0U2LG06</accession>
<evidence type="ECO:0000256" key="1">
    <source>
        <dbReference type="SAM" id="MobiDB-lite"/>
    </source>
</evidence>
<feature type="chain" id="PRO_5006831055" evidence="2">
    <location>
        <begin position="19"/>
        <end position="99"/>
    </location>
</feature>
<feature type="signal peptide" evidence="2">
    <location>
        <begin position="1"/>
        <end position="18"/>
    </location>
</feature>
<sequence>MLRWWLLTVLCLAKNTHQAAHSHGQRKLGERESDGAFSPRDAHHVSDGEHDHAFDHEAILGSRREAEEFDELSPEESKKRLLVLLSKMDRNLDKNIDSW</sequence>
<name>A0A0U2LG06_9MAXI</name>
<evidence type="ECO:0000256" key="2">
    <source>
        <dbReference type="SAM" id="SignalP"/>
    </source>
</evidence>
<dbReference type="AlphaFoldDB" id="A0A0U2LG06"/>
<dbReference type="EMBL" id="KT754942">
    <property type="protein sequence ID" value="ALS04776.1"/>
    <property type="molecule type" value="mRNA"/>
</dbReference>
<evidence type="ECO:0000313" key="3">
    <source>
        <dbReference type="EMBL" id="ALS04776.1"/>
    </source>
</evidence>
<reference evidence="3" key="1">
    <citation type="journal article" date="2015" name="Sci. Rep.">
        <title>Spliced leader RNA trans-splicing discovered in copepods.</title>
        <authorList>
            <person name="Yang F."/>
            <person name="Xu D."/>
            <person name="Zhuang Y."/>
            <person name="Yi X."/>
            <person name="Huang Y."/>
            <person name="Chen H."/>
            <person name="Lin S."/>
            <person name="Campbell D.A."/>
            <person name="Sturm N.R."/>
            <person name="Liu G."/>
            <person name="Zhang H."/>
        </authorList>
    </citation>
    <scope>NUCLEOTIDE SEQUENCE</scope>
</reference>
<feature type="compositionally biased region" description="Basic and acidic residues" evidence="1">
    <location>
        <begin position="27"/>
        <end position="53"/>
    </location>
</feature>
<organism evidence="3">
    <name type="scientific">Pseudodiaptomus poplesia</name>
    <dbReference type="NCBI Taxonomy" id="213370"/>
    <lineage>
        <taxon>Eukaryota</taxon>
        <taxon>Metazoa</taxon>
        <taxon>Ecdysozoa</taxon>
        <taxon>Arthropoda</taxon>
        <taxon>Crustacea</taxon>
        <taxon>Multicrustacea</taxon>
        <taxon>Hexanauplia</taxon>
        <taxon>Copepoda</taxon>
        <taxon>Calanoida</taxon>
        <taxon>Pseudodiaptomidae</taxon>
        <taxon>Pseudodiaptomus</taxon>
    </lineage>
</organism>
<proteinExistence type="evidence at transcript level"/>
<keyword evidence="2" id="KW-0732">Signal</keyword>